<evidence type="ECO:0000313" key="2">
    <source>
        <dbReference type="Proteomes" id="UP000199019"/>
    </source>
</evidence>
<dbReference type="Pfam" id="PF04655">
    <property type="entry name" value="APH_6_hur"/>
    <property type="match status" value="1"/>
</dbReference>
<reference evidence="2" key="1">
    <citation type="submission" date="2016-10" db="EMBL/GenBank/DDBJ databases">
        <authorList>
            <person name="Varghese N."/>
            <person name="Submissions S."/>
        </authorList>
    </citation>
    <scope>NUCLEOTIDE SEQUENCE [LARGE SCALE GENOMIC DNA]</scope>
    <source>
        <strain evidence="2">CGMCC 1.6963</strain>
    </source>
</reference>
<dbReference type="GO" id="GO:0016773">
    <property type="term" value="F:phosphotransferase activity, alcohol group as acceptor"/>
    <property type="evidence" value="ECO:0007669"/>
    <property type="project" value="InterPro"/>
</dbReference>
<organism evidence="1 2">
    <name type="scientific">Pedococcus cremeus</name>
    <dbReference type="NCBI Taxonomy" id="587636"/>
    <lineage>
        <taxon>Bacteria</taxon>
        <taxon>Bacillati</taxon>
        <taxon>Actinomycetota</taxon>
        <taxon>Actinomycetes</taxon>
        <taxon>Micrococcales</taxon>
        <taxon>Intrasporangiaceae</taxon>
        <taxon>Pedococcus</taxon>
    </lineage>
</organism>
<keyword evidence="1" id="KW-0808">Transferase</keyword>
<protein>
    <submittedName>
        <fullName evidence="1">Streptomycin 6-kinase</fullName>
    </submittedName>
</protein>
<dbReference type="RefSeq" id="WP_245735585.1">
    <property type="nucleotide sequence ID" value="NZ_FOHB01000001.1"/>
</dbReference>
<keyword evidence="1" id="KW-0418">Kinase</keyword>
<keyword evidence="2" id="KW-1185">Reference proteome</keyword>
<sequence length="306" mass="33129">MPSTTEAAALIPDGWREQVSRLPAEGGPSGATWAAGLPRLLADLLDHWGLSPTGTGMTGWTAVVVPVTREGDPLVLKVVWPHHEAAAEPLALRHWAGNGAVRLVAAEPSRGGLLLEALDPTTDLRCEPVEDACEVIGGLLRRLHVPAPPRVRTLSDWLERQLGRLPQHADTVPRRMLDQAESLMRQLATVPEVDGTLLHTDLHFQNVLAAGREPWLAIDPKPLAGRPGFELPPVLWNRLGELGTGSAFRWSVRRRLQVVCEAAGIDEDEARAWVVVRETAEAMSAADDGDRDALTLAISLAKAMDD</sequence>
<dbReference type="EMBL" id="FOHB01000001">
    <property type="protein sequence ID" value="SER64697.1"/>
    <property type="molecule type" value="Genomic_DNA"/>
</dbReference>
<dbReference type="SUPFAM" id="SSF56112">
    <property type="entry name" value="Protein kinase-like (PK-like)"/>
    <property type="match status" value="1"/>
</dbReference>
<dbReference type="InterPro" id="IPR011009">
    <property type="entry name" value="Kinase-like_dom_sf"/>
</dbReference>
<dbReference type="GO" id="GO:0016301">
    <property type="term" value="F:kinase activity"/>
    <property type="evidence" value="ECO:0007669"/>
    <property type="project" value="UniProtKB-KW"/>
</dbReference>
<dbReference type="STRING" id="587636.SAMN05216199_0769"/>
<name>A0A1H9QWC1_9MICO</name>
<proteinExistence type="predicted"/>
<dbReference type="InterPro" id="IPR006748">
    <property type="entry name" value="NH2Glyco/OHUrea_AB-resist_kin"/>
</dbReference>
<dbReference type="AlphaFoldDB" id="A0A1H9QWC1"/>
<accession>A0A1H9QWC1</accession>
<dbReference type="GO" id="GO:0019748">
    <property type="term" value="P:secondary metabolic process"/>
    <property type="evidence" value="ECO:0007669"/>
    <property type="project" value="InterPro"/>
</dbReference>
<gene>
    <name evidence="1" type="ORF">SAMN05216199_0769</name>
</gene>
<dbReference type="Proteomes" id="UP000199019">
    <property type="component" value="Unassembled WGS sequence"/>
</dbReference>
<evidence type="ECO:0000313" key="1">
    <source>
        <dbReference type="EMBL" id="SER64697.1"/>
    </source>
</evidence>